<protein>
    <recommendedName>
        <fullName evidence="2">2-amino-4-hydroxy-6-hydroxymethyldihydropteridine diphosphokinase</fullName>
        <ecNumber evidence="2">2.7.6.3</ecNumber>
    </recommendedName>
</protein>
<evidence type="ECO:0000256" key="1">
    <source>
        <dbReference type="ARBA" id="ARBA00005051"/>
    </source>
</evidence>
<dbReference type="Pfam" id="PF01288">
    <property type="entry name" value="HPPK"/>
    <property type="match status" value="1"/>
</dbReference>
<organism evidence="9 10">
    <name type="scientific">Pseudoalteromonas luteoviolacea S4054</name>
    <dbReference type="NCBI Taxonomy" id="1129367"/>
    <lineage>
        <taxon>Bacteria</taxon>
        <taxon>Pseudomonadati</taxon>
        <taxon>Pseudomonadota</taxon>
        <taxon>Gammaproteobacteria</taxon>
        <taxon>Alteromonadales</taxon>
        <taxon>Pseudoalteromonadaceae</taxon>
        <taxon>Pseudoalteromonas</taxon>
    </lineage>
</organism>
<keyword evidence="4" id="KW-0547">Nucleotide-binding</keyword>
<keyword evidence="5" id="KW-0418">Kinase</keyword>
<dbReference type="GO" id="GO:0046656">
    <property type="term" value="P:folic acid biosynthetic process"/>
    <property type="evidence" value="ECO:0007669"/>
    <property type="project" value="UniProtKB-KW"/>
</dbReference>
<dbReference type="Proteomes" id="UP000033434">
    <property type="component" value="Unassembled WGS sequence"/>
</dbReference>
<dbReference type="InterPro" id="IPR035907">
    <property type="entry name" value="Hppk_sf"/>
</dbReference>
<comment type="pathway">
    <text evidence="1">Cofactor biosynthesis; tetrahydrofolate biosynthesis; 2-amino-4-hydroxy-6-hydroxymethyl-7,8-dihydropteridine diphosphate from 7,8-dihydroneopterin triphosphate: step 4/4.</text>
</comment>
<dbReference type="GO" id="GO:0005524">
    <property type="term" value="F:ATP binding"/>
    <property type="evidence" value="ECO:0007669"/>
    <property type="project" value="UniProtKB-KW"/>
</dbReference>
<evidence type="ECO:0000256" key="2">
    <source>
        <dbReference type="ARBA" id="ARBA00013253"/>
    </source>
</evidence>
<reference evidence="9 10" key="1">
    <citation type="journal article" date="2015" name="BMC Genomics">
        <title>Genome mining reveals unlocked bioactive potential of marine Gram-negative bacteria.</title>
        <authorList>
            <person name="Machado H."/>
            <person name="Sonnenschein E.C."/>
            <person name="Melchiorsen J."/>
            <person name="Gram L."/>
        </authorList>
    </citation>
    <scope>NUCLEOTIDE SEQUENCE [LARGE SCALE GENOMIC DNA]</scope>
    <source>
        <strain evidence="9 10">S4054</strain>
    </source>
</reference>
<evidence type="ECO:0000256" key="7">
    <source>
        <dbReference type="ARBA" id="ARBA00022909"/>
    </source>
</evidence>
<dbReference type="NCBIfam" id="TIGR01498">
    <property type="entry name" value="folK"/>
    <property type="match status" value="1"/>
</dbReference>
<evidence type="ECO:0000259" key="8">
    <source>
        <dbReference type="Pfam" id="PF01288"/>
    </source>
</evidence>
<gene>
    <name evidence="9" type="ORF">N479_04960</name>
</gene>
<dbReference type="EC" id="2.7.6.3" evidence="2"/>
<evidence type="ECO:0000313" key="10">
    <source>
        <dbReference type="Proteomes" id="UP000033434"/>
    </source>
</evidence>
<dbReference type="EMBL" id="AUXW01000057">
    <property type="protein sequence ID" value="KKE85354.1"/>
    <property type="molecule type" value="Genomic_DNA"/>
</dbReference>
<evidence type="ECO:0000256" key="6">
    <source>
        <dbReference type="ARBA" id="ARBA00022840"/>
    </source>
</evidence>
<dbReference type="Gene3D" id="3.30.70.560">
    <property type="entry name" value="7,8-Dihydro-6-hydroxymethylpterin-pyrophosphokinase HPPK"/>
    <property type="match status" value="1"/>
</dbReference>
<evidence type="ECO:0000313" key="9">
    <source>
        <dbReference type="EMBL" id="KKE85354.1"/>
    </source>
</evidence>
<name>A0A0F6AII4_9GAMM</name>
<dbReference type="RefSeq" id="WP_046354435.1">
    <property type="nucleotide sequence ID" value="NZ_AUXW01000057.1"/>
</dbReference>
<feature type="domain" description="7,8-dihydro-6-hydroxymethylpterin-pyrophosphokinase" evidence="8">
    <location>
        <begin position="5"/>
        <end position="127"/>
    </location>
</feature>
<keyword evidence="7" id="KW-0289">Folate biosynthesis</keyword>
<accession>A0A0F6AII4</accession>
<keyword evidence="6" id="KW-0067">ATP-binding</keyword>
<dbReference type="GO" id="GO:0016301">
    <property type="term" value="F:kinase activity"/>
    <property type="evidence" value="ECO:0007669"/>
    <property type="project" value="UniProtKB-KW"/>
</dbReference>
<comment type="caution">
    <text evidence="9">The sequence shown here is derived from an EMBL/GenBank/DDBJ whole genome shotgun (WGS) entry which is preliminary data.</text>
</comment>
<evidence type="ECO:0000256" key="4">
    <source>
        <dbReference type="ARBA" id="ARBA00022741"/>
    </source>
</evidence>
<dbReference type="GO" id="GO:0003848">
    <property type="term" value="F:2-amino-4-hydroxy-6-hydroxymethyldihydropteridine diphosphokinase activity"/>
    <property type="evidence" value="ECO:0007669"/>
    <property type="project" value="UniProtKB-EC"/>
</dbReference>
<evidence type="ECO:0000256" key="3">
    <source>
        <dbReference type="ARBA" id="ARBA00022679"/>
    </source>
</evidence>
<dbReference type="PANTHER" id="PTHR43071:SF2">
    <property type="entry name" value="2-AMINO-4-HYDROXY-6-HYDROXYMETHYLDIHYDROPTERIDINE PYROPHOSPHOKINASE"/>
    <property type="match status" value="1"/>
</dbReference>
<dbReference type="PANTHER" id="PTHR43071">
    <property type="entry name" value="2-AMINO-4-HYDROXY-6-HYDROXYMETHYLDIHYDROPTERIDINE PYROPHOSPHOKINASE"/>
    <property type="match status" value="1"/>
</dbReference>
<keyword evidence="3" id="KW-0808">Transferase</keyword>
<sequence>MAEIYISIGSNVDRERHFKNGLEALISHFPEYKHSNVYESEPVGFNGRNFFNSVFSATTYMSVEEVCQLLKQIERDNGRTHGDKKFSPRTLDLDLLLYDDLVCEQPAQLPRDEITKNAFVLLPLSEVGGHVILPTTGETISAIWQNYSNPCQKLWKVEL</sequence>
<dbReference type="AlphaFoldDB" id="A0A0F6AII4"/>
<dbReference type="SUPFAM" id="SSF55083">
    <property type="entry name" value="6-hydroxymethyl-7,8-dihydropterin pyrophosphokinase, HPPK"/>
    <property type="match status" value="1"/>
</dbReference>
<dbReference type="UniPathway" id="UPA00077">
    <property type="reaction ID" value="UER00155"/>
</dbReference>
<proteinExistence type="predicted"/>
<dbReference type="InterPro" id="IPR000550">
    <property type="entry name" value="Hppk"/>
</dbReference>
<evidence type="ECO:0000256" key="5">
    <source>
        <dbReference type="ARBA" id="ARBA00022777"/>
    </source>
</evidence>
<dbReference type="GO" id="GO:0046654">
    <property type="term" value="P:tetrahydrofolate biosynthetic process"/>
    <property type="evidence" value="ECO:0007669"/>
    <property type="project" value="UniProtKB-UniPathway"/>
</dbReference>
<dbReference type="PATRIC" id="fig|1129367.4.peg.582"/>